<evidence type="ECO:0000256" key="17">
    <source>
        <dbReference type="ARBA" id="ARBA00048623"/>
    </source>
</evidence>
<keyword evidence="9 19" id="KW-0808">Transferase</keyword>
<evidence type="ECO:0000256" key="8">
    <source>
        <dbReference type="ARBA" id="ARBA00022573"/>
    </source>
</evidence>
<dbReference type="GO" id="GO:0051073">
    <property type="term" value="F:adenosylcobinamide-GDP ribazoletransferase activity"/>
    <property type="evidence" value="ECO:0007669"/>
    <property type="project" value="UniProtKB-UniRule"/>
</dbReference>
<dbReference type="PANTHER" id="PTHR34148:SF1">
    <property type="entry name" value="ADENOSYLCOBINAMIDE-GDP RIBAZOLETRANSFERASE"/>
    <property type="match status" value="1"/>
</dbReference>
<evidence type="ECO:0000256" key="15">
    <source>
        <dbReference type="ARBA" id="ARBA00032605"/>
    </source>
</evidence>
<feature type="transmembrane region" description="Helical" evidence="19">
    <location>
        <begin position="233"/>
        <end position="250"/>
    </location>
</feature>
<reference evidence="21" key="1">
    <citation type="submission" date="2020-12" db="EMBL/GenBank/DDBJ databases">
        <title>Oil enriched cultivation method for isolating marine PHA-producing bacteria.</title>
        <authorList>
            <person name="Zheng W."/>
            <person name="Yu S."/>
            <person name="Huang Y."/>
        </authorList>
    </citation>
    <scope>NUCLEOTIDE SEQUENCE</scope>
    <source>
        <strain evidence="21">SY-2-3</strain>
    </source>
</reference>
<feature type="transmembrane region" description="Helical" evidence="19">
    <location>
        <begin position="143"/>
        <end position="165"/>
    </location>
</feature>
<dbReference type="HAMAP" id="MF_00719">
    <property type="entry name" value="CobS"/>
    <property type="match status" value="1"/>
</dbReference>
<keyword evidence="13 19" id="KW-0472">Membrane</keyword>
<evidence type="ECO:0000256" key="20">
    <source>
        <dbReference type="SAM" id="MobiDB-lite"/>
    </source>
</evidence>
<evidence type="ECO:0000256" key="4">
    <source>
        <dbReference type="ARBA" id="ARBA00010561"/>
    </source>
</evidence>
<evidence type="ECO:0000313" key="22">
    <source>
        <dbReference type="Proteomes" id="UP000664405"/>
    </source>
</evidence>
<dbReference type="GO" id="GO:0009236">
    <property type="term" value="P:cobalamin biosynthetic process"/>
    <property type="evidence" value="ECO:0007669"/>
    <property type="project" value="UniProtKB-UniRule"/>
</dbReference>
<keyword evidence="7 19" id="KW-1003">Cell membrane</keyword>
<gene>
    <name evidence="19 21" type="primary">cobS</name>
    <name evidence="21" type="ORF">JF547_01210</name>
</gene>
<protein>
    <recommendedName>
        <fullName evidence="6 19">Adenosylcobinamide-GDP ribazoletransferase</fullName>
        <ecNumber evidence="5 19">2.7.8.26</ecNumber>
    </recommendedName>
    <alternativeName>
        <fullName evidence="16 19">Cobalamin synthase</fullName>
    </alternativeName>
    <alternativeName>
        <fullName evidence="15 19">Cobalamin-5'-phosphate synthase</fullName>
    </alternativeName>
</protein>
<comment type="similarity">
    <text evidence="4 19">Belongs to the CobS family.</text>
</comment>
<sequence length="283" mass="29528">MVSEDHNQNETNMQSTDTPTGDRHDDTDKTSVDASVLSDFWRAMALLSRVPLPPVGDFRAALIARSVWCWPLVGLVLAGLALLPAMLVDFLTGNPLVYAIFAIAAMVLLSGAMHEDGIADCADGFGGGMDRDRKLEIMRDSTVGTYAVVMLILTLGLRLVLITAAADIGQAGILFLIMAVISRAAMPVVMRILPPARDNGLGKGAGRPGWLPVLIGFAIASAIVLVLGGIGAMFAVIVGVMIAILIVAMVARSQIGGQTGDVLGATQICAELFAGIGFIAVMA</sequence>
<feature type="transmembrane region" description="Helical" evidence="19">
    <location>
        <begin position="262"/>
        <end position="282"/>
    </location>
</feature>
<evidence type="ECO:0000256" key="1">
    <source>
        <dbReference type="ARBA" id="ARBA00001946"/>
    </source>
</evidence>
<evidence type="ECO:0000256" key="3">
    <source>
        <dbReference type="ARBA" id="ARBA00004663"/>
    </source>
</evidence>
<keyword evidence="12 19" id="KW-1133">Transmembrane helix</keyword>
<comment type="cofactor">
    <cofactor evidence="1 19">
        <name>Mg(2+)</name>
        <dbReference type="ChEBI" id="CHEBI:18420"/>
    </cofactor>
</comment>
<comment type="caution">
    <text evidence="21">The sequence shown here is derived from an EMBL/GenBank/DDBJ whole genome shotgun (WGS) entry which is preliminary data.</text>
</comment>
<evidence type="ECO:0000313" key="21">
    <source>
        <dbReference type="EMBL" id="MBN8195122.1"/>
    </source>
</evidence>
<comment type="catalytic activity">
    <reaction evidence="17 19">
        <text>alpha-ribazole + adenosylcob(III)inamide-GDP = adenosylcob(III)alamin + GMP + H(+)</text>
        <dbReference type="Rhea" id="RHEA:16049"/>
        <dbReference type="ChEBI" id="CHEBI:10329"/>
        <dbReference type="ChEBI" id="CHEBI:15378"/>
        <dbReference type="ChEBI" id="CHEBI:18408"/>
        <dbReference type="ChEBI" id="CHEBI:58115"/>
        <dbReference type="ChEBI" id="CHEBI:60487"/>
        <dbReference type="EC" id="2.7.8.26"/>
    </reaction>
</comment>
<dbReference type="Pfam" id="PF02654">
    <property type="entry name" value="CobS"/>
    <property type="match status" value="1"/>
</dbReference>
<proteinExistence type="inferred from homology"/>
<dbReference type="PANTHER" id="PTHR34148">
    <property type="entry name" value="ADENOSYLCOBINAMIDE-GDP RIBAZOLETRANSFERASE"/>
    <property type="match status" value="1"/>
</dbReference>
<evidence type="ECO:0000256" key="16">
    <source>
        <dbReference type="ARBA" id="ARBA00032853"/>
    </source>
</evidence>
<feature type="region of interest" description="Disordered" evidence="20">
    <location>
        <begin position="1"/>
        <end position="29"/>
    </location>
</feature>
<evidence type="ECO:0000256" key="12">
    <source>
        <dbReference type="ARBA" id="ARBA00022989"/>
    </source>
</evidence>
<evidence type="ECO:0000256" key="19">
    <source>
        <dbReference type="HAMAP-Rule" id="MF_00719"/>
    </source>
</evidence>
<evidence type="ECO:0000256" key="18">
    <source>
        <dbReference type="ARBA" id="ARBA00049504"/>
    </source>
</evidence>
<feature type="transmembrane region" description="Helical" evidence="19">
    <location>
        <begin position="96"/>
        <end position="113"/>
    </location>
</feature>
<dbReference type="NCBIfam" id="TIGR00317">
    <property type="entry name" value="cobS"/>
    <property type="match status" value="1"/>
</dbReference>
<dbReference type="GO" id="GO:0008818">
    <property type="term" value="F:cobalamin 5'-phosphate synthase activity"/>
    <property type="evidence" value="ECO:0007669"/>
    <property type="project" value="UniProtKB-UniRule"/>
</dbReference>
<keyword evidence="11 19" id="KW-0460">Magnesium</keyword>
<dbReference type="InterPro" id="IPR003805">
    <property type="entry name" value="CobS"/>
</dbReference>
<dbReference type="AlphaFoldDB" id="A0A8I1M4P5"/>
<keyword evidence="8 19" id="KW-0169">Cobalamin biosynthesis</keyword>
<dbReference type="EC" id="2.7.8.26" evidence="5 19"/>
<evidence type="ECO:0000256" key="11">
    <source>
        <dbReference type="ARBA" id="ARBA00022842"/>
    </source>
</evidence>
<evidence type="ECO:0000256" key="6">
    <source>
        <dbReference type="ARBA" id="ARBA00015850"/>
    </source>
</evidence>
<dbReference type="UniPathway" id="UPA00148">
    <property type="reaction ID" value="UER00238"/>
</dbReference>
<feature type="transmembrane region" description="Helical" evidence="19">
    <location>
        <begin position="209"/>
        <end position="227"/>
    </location>
</feature>
<evidence type="ECO:0000256" key="7">
    <source>
        <dbReference type="ARBA" id="ARBA00022475"/>
    </source>
</evidence>
<feature type="transmembrane region" description="Helical" evidence="19">
    <location>
        <begin position="67"/>
        <end position="90"/>
    </location>
</feature>
<keyword evidence="10 19" id="KW-0812">Transmembrane</keyword>
<accession>A0A8I1M4P5</accession>
<evidence type="ECO:0000256" key="5">
    <source>
        <dbReference type="ARBA" id="ARBA00013200"/>
    </source>
</evidence>
<comment type="subcellular location">
    <subcellularLocation>
        <location evidence="2 19">Cell membrane</location>
        <topology evidence="2 19">Multi-pass membrane protein</topology>
    </subcellularLocation>
</comment>
<feature type="compositionally biased region" description="Polar residues" evidence="20">
    <location>
        <begin position="9"/>
        <end position="19"/>
    </location>
</feature>
<evidence type="ECO:0000256" key="9">
    <source>
        <dbReference type="ARBA" id="ARBA00022679"/>
    </source>
</evidence>
<evidence type="ECO:0000256" key="13">
    <source>
        <dbReference type="ARBA" id="ARBA00023136"/>
    </source>
</evidence>
<comment type="pathway">
    <text evidence="3 19">Cofactor biosynthesis; adenosylcobalamin biosynthesis; adenosylcobalamin from cob(II)yrinate a,c-diamide: step 7/7.</text>
</comment>
<evidence type="ECO:0000256" key="14">
    <source>
        <dbReference type="ARBA" id="ARBA00025228"/>
    </source>
</evidence>
<comment type="function">
    <text evidence="14 19">Joins adenosylcobinamide-GDP and alpha-ribazole to generate adenosylcobalamin (Ado-cobalamin). Also synthesizes adenosylcobalamin 5'-phosphate from adenosylcobinamide-GDP and alpha-ribazole 5'-phosphate.</text>
</comment>
<evidence type="ECO:0000256" key="10">
    <source>
        <dbReference type="ARBA" id="ARBA00022692"/>
    </source>
</evidence>
<name>A0A8I1M4P5_9PROT</name>
<dbReference type="GO" id="GO:0005886">
    <property type="term" value="C:plasma membrane"/>
    <property type="evidence" value="ECO:0007669"/>
    <property type="project" value="UniProtKB-SubCell"/>
</dbReference>
<feature type="compositionally biased region" description="Basic and acidic residues" evidence="20">
    <location>
        <begin position="20"/>
        <end position="29"/>
    </location>
</feature>
<evidence type="ECO:0000256" key="2">
    <source>
        <dbReference type="ARBA" id="ARBA00004651"/>
    </source>
</evidence>
<comment type="catalytic activity">
    <reaction evidence="18 19">
        <text>alpha-ribazole 5'-phosphate + adenosylcob(III)inamide-GDP = adenosylcob(III)alamin 5'-phosphate + GMP + H(+)</text>
        <dbReference type="Rhea" id="RHEA:23560"/>
        <dbReference type="ChEBI" id="CHEBI:15378"/>
        <dbReference type="ChEBI" id="CHEBI:57918"/>
        <dbReference type="ChEBI" id="CHEBI:58115"/>
        <dbReference type="ChEBI" id="CHEBI:60487"/>
        <dbReference type="ChEBI" id="CHEBI:60493"/>
        <dbReference type="EC" id="2.7.8.26"/>
    </reaction>
</comment>
<dbReference type="Proteomes" id="UP000664405">
    <property type="component" value="Unassembled WGS sequence"/>
</dbReference>
<organism evidence="21 22">
    <name type="scientific">Thalassospira povalilytica</name>
    <dbReference type="NCBI Taxonomy" id="732237"/>
    <lineage>
        <taxon>Bacteria</taxon>
        <taxon>Pseudomonadati</taxon>
        <taxon>Pseudomonadota</taxon>
        <taxon>Alphaproteobacteria</taxon>
        <taxon>Rhodospirillales</taxon>
        <taxon>Thalassospiraceae</taxon>
        <taxon>Thalassospira</taxon>
    </lineage>
</organism>
<feature type="transmembrane region" description="Helical" evidence="19">
    <location>
        <begin position="171"/>
        <end position="189"/>
    </location>
</feature>
<dbReference type="EMBL" id="JAEKJW010000001">
    <property type="protein sequence ID" value="MBN8195122.1"/>
    <property type="molecule type" value="Genomic_DNA"/>
</dbReference>